<dbReference type="EMBL" id="NIVC01004332">
    <property type="protein sequence ID" value="PAA47795.1"/>
    <property type="molecule type" value="Genomic_DNA"/>
</dbReference>
<dbReference type="OrthoDB" id="8964719at2759"/>
<protein>
    <submittedName>
        <fullName evidence="3">Uncharacterized protein</fullName>
    </submittedName>
</protein>
<feature type="region of interest" description="Disordered" evidence="2">
    <location>
        <begin position="1106"/>
        <end position="1126"/>
    </location>
</feature>
<organism evidence="3 4">
    <name type="scientific">Macrostomum lignano</name>
    <dbReference type="NCBI Taxonomy" id="282301"/>
    <lineage>
        <taxon>Eukaryota</taxon>
        <taxon>Metazoa</taxon>
        <taxon>Spiralia</taxon>
        <taxon>Lophotrochozoa</taxon>
        <taxon>Platyhelminthes</taxon>
        <taxon>Rhabditophora</taxon>
        <taxon>Macrostomorpha</taxon>
        <taxon>Macrostomida</taxon>
        <taxon>Macrostomidae</taxon>
        <taxon>Macrostomum</taxon>
    </lineage>
</organism>
<comment type="caution">
    <text evidence="3">The sequence shown here is derived from an EMBL/GenBank/DDBJ whole genome shotgun (WGS) entry which is preliminary data.</text>
</comment>
<feature type="region of interest" description="Disordered" evidence="2">
    <location>
        <begin position="1190"/>
        <end position="1240"/>
    </location>
</feature>
<feature type="compositionally biased region" description="Polar residues" evidence="2">
    <location>
        <begin position="1072"/>
        <end position="1084"/>
    </location>
</feature>
<feature type="region of interest" description="Disordered" evidence="2">
    <location>
        <begin position="1045"/>
        <end position="1090"/>
    </location>
</feature>
<feature type="compositionally biased region" description="Polar residues" evidence="2">
    <location>
        <begin position="1204"/>
        <end position="1220"/>
    </location>
</feature>
<feature type="compositionally biased region" description="Polar residues" evidence="2">
    <location>
        <begin position="849"/>
        <end position="862"/>
    </location>
</feature>
<keyword evidence="1" id="KW-0175">Coiled coil</keyword>
<feature type="coiled-coil region" evidence="1">
    <location>
        <begin position="962"/>
        <end position="989"/>
    </location>
</feature>
<proteinExistence type="predicted"/>
<evidence type="ECO:0000313" key="3">
    <source>
        <dbReference type="EMBL" id="PAA47795.1"/>
    </source>
</evidence>
<accession>A0A267DF04</accession>
<evidence type="ECO:0000256" key="1">
    <source>
        <dbReference type="SAM" id="Coils"/>
    </source>
</evidence>
<feature type="compositionally biased region" description="Basic and acidic residues" evidence="2">
    <location>
        <begin position="863"/>
        <end position="876"/>
    </location>
</feature>
<evidence type="ECO:0000313" key="4">
    <source>
        <dbReference type="Proteomes" id="UP000215902"/>
    </source>
</evidence>
<reference evidence="3 4" key="1">
    <citation type="submission" date="2017-06" db="EMBL/GenBank/DDBJ databases">
        <title>A platform for efficient transgenesis in Macrostomum lignano, a flatworm model organism for stem cell research.</title>
        <authorList>
            <person name="Berezikov E."/>
        </authorList>
    </citation>
    <scope>NUCLEOTIDE SEQUENCE [LARGE SCALE GENOMIC DNA]</scope>
    <source>
        <strain evidence="3">DV1</strain>
        <tissue evidence="3">Whole organism</tissue>
    </source>
</reference>
<feature type="coiled-coil region" evidence="1">
    <location>
        <begin position="131"/>
        <end position="165"/>
    </location>
</feature>
<feature type="region of interest" description="Disordered" evidence="2">
    <location>
        <begin position="206"/>
        <end position="230"/>
    </location>
</feature>
<feature type="region of interest" description="Disordered" evidence="2">
    <location>
        <begin position="834"/>
        <end position="876"/>
    </location>
</feature>
<keyword evidence="4" id="KW-1185">Reference proteome</keyword>
<gene>
    <name evidence="3" type="ORF">BOX15_Mlig001840g2</name>
</gene>
<evidence type="ECO:0000256" key="2">
    <source>
        <dbReference type="SAM" id="MobiDB-lite"/>
    </source>
</evidence>
<sequence>MTSLHADFDSDYYSTEQDLSSFSSVLSPTTIRISNNQANSCPNCNCNGQCRRLAAAAAEQGPSQTGANIDLQHAVEKMVKLNQENFDLRLHCYHLKEKLDRLGQSQSRSAELDSSQQAYWEEETGRLRRELRDQDGKLRELAAERDSLQSDNSHLRDLLQKWEQQESPSGLGGGCLHYAPSSSTPWSKSGASSGGAAVTSAATIGASATPSAGSNHIRHNGVAASESERLQPARMLRDGSSQTSPNHPTSSDAATEAELLPLTLADLAGPPLATGLAPGGSSVAGLDDSPQCNLSAAAAARTLRQLMSRVLASQTALRIALADEDAAGSEVVDDDDEPTVQQFSAANNNGTANLEGDTGESNLQRQVADVRSAARLLCRQLAVLFGERSPPSDASSSDSDNKRSHRKVNLLAINASVQTLSFERLPEVQQLLEELARQRSRVEQFTDAVESRADALAKERVQPLARELAKSLAREQAEVLAVQRAEALARQWCESMAKDRAEIIARGRAEVLAESIVADRAESIAKRRAEVLAREKAEVIARDRLAVLTRGMNDTLAREKAEFMQRAESLVNEKAQLLGAKLANNIAKERAEVLAQQRAEVLANEKAEVLAQQRAEVLANEKAEVLAQQRAEVLANEKAEVLAQQRAEVLANEKAEVLAQQRAEVLANEKAEVLAQQRAEVLANEKAEVLAQQRAEVLANEKAEVLAQQRAEVLANEKAKVLAQQRAEVLANEKAEVLAQQRAEVLANEKAEVLAQQRAEVLANEKAEVLAQQRAEVLANEKAEVLAQQRAEVLTNEKAEVLAQQRAEVLANERVDSLARDPIEALAKEMLASFNRSKSSSNSPPPVTDNPQQRSSPKAGSSSDRHRVERQARRLRSELDTWRGLAERWKLEAAQSDDARVAAQAQLDSLRAASEQLRRQAAVASSASKDPDASAAVKAENERLKSELVAAAADALSSREEAHRLHAKLAAVSEQCEALELQLERFDSATPARLLSAIEQLNHRLAGIAQAADAFEAAAAQAAESPVASSPRCAAAAKTAAGIGKLISREQSRPPPTRPRHVSIEPLRRASLMSSPMSRDSGLSPSGIGLPPSAAAAGVEMYTGGDDTSCSSSLSSSSGTSTSSGSYYFSQSPLAPVLVESSTAASPSNSGASVALARLRAGLTAAVVDTDRLVRRLRCIDEATDRKISEDNNKNNKRTAIDATGSNKVTIGSQTANQYEASHRNQMQQQQKPHHHQPSNCRSADFYRLSCVGRLEDLELLKRQNRECCAELNSALLRIDNRLRHYASQSVLHRAQSADYNLLRSLRRELAALQCYSEQRKAMLDRFSVRELRDD</sequence>
<name>A0A267DF04_9PLAT</name>
<dbReference type="Proteomes" id="UP000215902">
    <property type="component" value="Unassembled WGS sequence"/>
</dbReference>